<protein>
    <submittedName>
        <fullName evidence="11">Glycosyltransferase family 39 protein</fullName>
    </submittedName>
</protein>
<dbReference type="PANTHER" id="PTHR33908:SF11">
    <property type="entry name" value="MEMBRANE PROTEIN"/>
    <property type="match status" value="1"/>
</dbReference>
<evidence type="ECO:0000256" key="3">
    <source>
        <dbReference type="ARBA" id="ARBA00022676"/>
    </source>
</evidence>
<comment type="subcellular location">
    <subcellularLocation>
        <location evidence="1">Cell membrane</location>
        <topology evidence="1">Multi-pass membrane protein</topology>
    </subcellularLocation>
</comment>
<evidence type="ECO:0000256" key="4">
    <source>
        <dbReference type="ARBA" id="ARBA00022679"/>
    </source>
</evidence>
<reference evidence="12" key="1">
    <citation type="journal article" date="2019" name="Int. J. Syst. Evol. Microbiol.">
        <title>The Global Catalogue of Microorganisms (GCM) 10K type strain sequencing project: providing services to taxonomists for standard genome sequencing and annotation.</title>
        <authorList>
            <consortium name="The Broad Institute Genomics Platform"/>
            <consortium name="The Broad Institute Genome Sequencing Center for Infectious Disease"/>
            <person name="Wu L."/>
            <person name="Ma J."/>
        </authorList>
    </citation>
    <scope>NUCLEOTIDE SEQUENCE [LARGE SCALE GENOMIC DNA]</scope>
    <source>
        <strain evidence="12">JCM 16902</strain>
    </source>
</reference>
<feature type="transmembrane region" description="Helical" evidence="9">
    <location>
        <begin position="153"/>
        <end position="170"/>
    </location>
</feature>
<evidence type="ECO:0000256" key="2">
    <source>
        <dbReference type="ARBA" id="ARBA00022475"/>
    </source>
</evidence>
<dbReference type="InterPro" id="IPR050297">
    <property type="entry name" value="LipidA_mod_glycosyltrf_83"/>
</dbReference>
<feature type="transmembrane region" description="Helical" evidence="9">
    <location>
        <begin position="128"/>
        <end position="146"/>
    </location>
</feature>
<feature type="transmembrane region" description="Helical" evidence="9">
    <location>
        <begin position="242"/>
        <end position="263"/>
    </location>
</feature>
<organism evidence="11 12">
    <name type="scientific">Kineosporia mesophila</name>
    <dbReference type="NCBI Taxonomy" id="566012"/>
    <lineage>
        <taxon>Bacteria</taxon>
        <taxon>Bacillati</taxon>
        <taxon>Actinomycetota</taxon>
        <taxon>Actinomycetes</taxon>
        <taxon>Kineosporiales</taxon>
        <taxon>Kineosporiaceae</taxon>
        <taxon>Kineosporia</taxon>
    </lineage>
</organism>
<evidence type="ECO:0000256" key="9">
    <source>
        <dbReference type="SAM" id="Phobius"/>
    </source>
</evidence>
<feature type="transmembrane region" description="Helical" evidence="9">
    <location>
        <begin position="56"/>
        <end position="74"/>
    </location>
</feature>
<dbReference type="Pfam" id="PF13231">
    <property type="entry name" value="PMT_2"/>
    <property type="match status" value="1"/>
</dbReference>
<feature type="transmembrane region" description="Helical" evidence="9">
    <location>
        <begin position="206"/>
        <end position="236"/>
    </location>
</feature>
<evidence type="ECO:0000256" key="5">
    <source>
        <dbReference type="ARBA" id="ARBA00022692"/>
    </source>
</evidence>
<name>A0ABP7AH06_9ACTN</name>
<dbReference type="Proteomes" id="UP001501074">
    <property type="component" value="Unassembled WGS sequence"/>
</dbReference>
<feature type="transmembrane region" description="Helical" evidence="9">
    <location>
        <begin position="290"/>
        <end position="308"/>
    </location>
</feature>
<dbReference type="PANTHER" id="PTHR33908">
    <property type="entry name" value="MANNOSYLTRANSFERASE YKCB-RELATED"/>
    <property type="match status" value="1"/>
</dbReference>
<dbReference type="RefSeq" id="WP_231484021.1">
    <property type="nucleotide sequence ID" value="NZ_BAAAZO010000011.1"/>
</dbReference>
<gene>
    <name evidence="11" type="ORF">GCM10022223_57500</name>
</gene>
<keyword evidence="2" id="KW-1003">Cell membrane</keyword>
<feature type="transmembrane region" description="Helical" evidence="9">
    <location>
        <begin position="314"/>
        <end position="332"/>
    </location>
</feature>
<dbReference type="InterPro" id="IPR038731">
    <property type="entry name" value="RgtA/B/C-like"/>
</dbReference>
<comment type="caution">
    <text evidence="11">The sequence shown here is derived from an EMBL/GenBank/DDBJ whole genome shotgun (WGS) entry which is preliminary data.</text>
</comment>
<feature type="domain" description="Glycosyltransferase RgtA/B/C/D-like" evidence="10">
    <location>
        <begin position="114"/>
        <end position="262"/>
    </location>
</feature>
<proteinExistence type="predicted"/>
<keyword evidence="7 9" id="KW-0472">Membrane</keyword>
<evidence type="ECO:0000256" key="6">
    <source>
        <dbReference type="ARBA" id="ARBA00022989"/>
    </source>
</evidence>
<evidence type="ECO:0000256" key="7">
    <source>
        <dbReference type="ARBA" id="ARBA00023136"/>
    </source>
</evidence>
<keyword evidence="3" id="KW-0328">Glycosyltransferase</keyword>
<feature type="transmembrane region" description="Helical" evidence="9">
    <location>
        <begin position="369"/>
        <end position="388"/>
    </location>
</feature>
<keyword evidence="12" id="KW-1185">Reference proteome</keyword>
<evidence type="ECO:0000256" key="8">
    <source>
        <dbReference type="SAM" id="MobiDB-lite"/>
    </source>
</evidence>
<feature type="region of interest" description="Disordered" evidence="8">
    <location>
        <begin position="1"/>
        <end position="39"/>
    </location>
</feature>
<feature type="transmembrane region" description="Helical" evidence="9">
    <location>
        <begin position="176"/>
        <end position="194"/>
    </location>
</feature>
<accession>A0ABP7AH06</accession>
<dbReference type="EMBL" id="BAAAZO010000011">
    <property type="protein sequence ID" value="GAA3631900.1"/>
    <property type="molecule type" value="Genomic_DNA"/>
</dbReference>
<sequence length="530" mass="57455">MTQTTGRGPDGAVPADSGRKTTALAGPQTTPLSTRPRPGRLERLEGRAHDVLARPGMAESLVALIGAVVFTWWINRPSPWWDEAVTRDVVSRSTGEILDLTKSVDLVHATYYLLVHALVGDSASITPIRLLSAAAATVTGVLLVRLGRELGSGRVGLVAGLLWVIAPLSSRYAQEARPYALVALMATAATLALVQVCRKPWLRTRWAVYIGCVTALGLLNVIGLTILAVHLCYVLATSAAPVRHRWFLAGGLSVALLSPLLWFSSRQSAQVAWLPVPHWNRLTGFFEAQYELTWVVIGLLVLAFAGIGRGTHNPALALGLAWAVLPTVMLWSVSQVHPLYDWRYVFFTVPGGALALASLATLLRVRYLAIMLLVFVLGGAHMQAVYRWRATGHSENLRGVAQTIESQAQPGDAVIFLPESRRVVKLAYPAAFDEVDDIALAQTGARSATLFGVEASTADITKALRKRTRVWVVTSNTRLGESAEDPEADKQRLLSNNFHAKKATDLGTYQVQLYQRSSKEAGIKNAGSKK</sequence>
<keyword evidence="4" id="KW-0808">Transferase</keyword>
<keyword evidence="6 9" id="KW-1133">Transmembrane helix</keyword>
<evidence type="ECO:0000256" key="1">
    <source>
        <dbReference type="ARBA" id="ARBA00004651"/>
    </source>
</evidence>
<keyword evidence="5 9" id="KW-0812">Transmembrane</keyword>
<evidence type="ECO:0000313" key="11">
    <source>
        <dbReference type="EMBL" id="GAA3631900.1"/>
    </source>
</evidence>
<evidence type="ECO:0000259" key="10">
    <source>
        <dbReference type="Pfam" id="PF13231"/>
    </source>
</evidence>
<feature type="transmembrane region" description="Helical" evidence="9">
    <location>
        <begin position="344"/>
        <end position="363"/>
    </location>
</feature>
<evidence type="ECO:0000313" key="12">
    <source>
        <dbReference type="Proteomes" id="UP001501074"/>
    </source>
</evidence>